<comment type="caution">
    <text evidence="5">The sequence shown here is derived from an EMBL/GenBank/DDBJ whole genome shotgun (WGS) entry which is preliminary data.</text>
</comment>
<dbReference type="Pfam" id="PF00440">
    <property type="entry name" value="TetR_N"/>
    <property type="match status" value="1"/>
</dbReference>
<keyword evidence="6" id="KW-1185">Reference proteome</keyword>
<dbReference type="Proteomes" id="UP000231702">
    <property type="component" value="Unassembled WGS sequence"/>
</dbReference>
<keyword evidence="1 2" id="KW-0238">DNA-binding</keyword>
<dbReference type="SUPFAM" id="SSF46689">
    <property type="entry name" value="Homeodomain-like"/>
    <property type="match status" value="1"/>
</dbReference>
<dbReference type="Gene3D" id="1.10.357.10">
    <property type="entry name" value="Tetracycline Repressor, domain 2"/>
    <property type="match status" value="1"/>
</dbReference>
<dbReference type="InterPro" id="IPR036271">
    <property type="entry name" value="Tet_transcr_reg_TetR-rel_C_sf"/>
</dbReference>
<dbReference type="PROSITE" id="PS50977">
    <property type="entry name" value="HTH_TETR_2"/>
    <property type="match status" value="1"/>
</dbReference>
<evidence type="ECO:0000313" key="6">
    <source>
        <dbReference type="Proteomes" id="UP000231702"/>
    </source>
</evidence>
<name>A0ABX4MS89_9RHOB</name>
<dbReference type="PANTHER" id="PTHR30055:SF196">
    <property type="entry name" value="HTH-TYPE TRANSCRIPTIONAL REGULATOR RUTR"/>
    <property type="match status" value="1"/>
</dbReference>
<feature type="region of interest" description="Disordered" evidence="3">
    <location>
        <begin position="30"/>
        <end position="54"/>
    </location>
</feature>
<dbReference type="EMBL" id="PGTD01000011">
    <property type="protein sequence ID" value="PJE31110.1"/>
    <property type="molecule type" value="Genomic_DNA"/>
</dbReference>
<reference evidence="5 6" key="1">
    <citation type="journal article" date="2018" name="Int. J. Syst. Evol. Microbiol.">
        <title>Pseudooceanicola lipolyticus sp. nov., a marine alphaproteobacterium, reclassification of Oceanicola flagellatus as Pseudooceanicola flagellatus comb. nov. and emended description of the genus Pseudooceanicola.</title>
        <authorList>
            <person name="Huang M.-M."/>
            <person name="Guo L.-L."/>
            <person name="Wu Y.-H."/>
            <person name="Lai Q.-L."/>
            <person name="Shao Z.-Z."/>
            <person name="Wang C.-S."/>
            <person name="Wu M."/>
            <person name="Xu X.-W."/>
        </authorList>
    </citation>
    <scope>NUCLEOTIDE SEQUENCE [LARGE SCALE GENOMIC DNA]</scope>
    <source>
        <strain evidence="5 6">Ar-45</strain>
    </source>
</reference>
<feature type="domain" description="HTH tetR-type" evidence="4">
    <location>
        <begin position="57"/>
        <end position="117"/>
    </location>
</feature>
<evidence type="ECO:0000259" key="4">
    <source>
        <dbReference type="PROSITE" id="PS50977"/>
    </source>
</evidence>
<organism evidence="5 6">
    <name type="scientific">Pseudooceanicola antarcticus</name>
    <dbReference type="NCBI Taxonomy" id="1247613"/>
    <lineage>
        <taxon>Bacteria</taxon>
        <taxon>Pseudomonadati</taxon>
        <taxon>Pseudomonadota</taxon>
        <taxon>Alphaproteobacteria</taxon>
        <taxon>Rhodobacterales</taxon>
        <taxon>Paracoccaceae</taxon>
        <taxon>Pseudooceanicola</taxon>
    </lineage>
</organism>
<dbReference type="InterPro" id="IPR050109">
    <property type="entry name" value="HTH-type_TetR-like_transc_reg"/>
</dbReference>
<proteinExistence type="predicted"/>
<evidence type="ECO:0000256" key="2">
    <source>
        <dbReference type="PROSITE-ProRule" id="PRU00335"/>
    </source>
</evidence>
<feature type="DNA-binding region" description="H-T-H motif" evidence="2">
    <location>
        <begin position="80"/>
        <end position="99"/>
    </location>
</feature>
<accession>A0ABX4MS89</accession>
<dbReference type="InterPro" id="IPR013573">
    <property type="entry name" value="Tscrpt_reg_YcdC_C"/>
</dbReference>
<dbReference type="InterPro" id="IPR009057">
    <property type="entry name" value="Homeodomain-like_sf"/>
</dbReference>
<dbReference type="Gene3D" id="1.10.10.60">
    <property type="entry name" value="Homeodomain-like"/>
    <property type="match status" value="1"/>
</dbReference>
<dbReference type="InterPro" id="IPR001647">
    <property type="entry name" value="HTH_TetR"/>
</dbReference>
<dbReference type="PRINTS" id="PR00455">
    <property type="entry name" value="HTHTETR"/>
</dbReference>
<evidence type="ECO:0000256" key="1">
    <source>
        <dbReference type="ARBA" id="ARBA00023125"/>
    </source>
</evidence>
<dbReference type="Pfam" id="PF08362">
    <property type="entry name" value="TetR_C_3"/>
    <property type="match status" value="1"/>
</dbReference>
<dbReference type="PANTHER" id="PTHR30055">
    <property type="entry name" value="HTH-TYPE TRANSCRIPTIONAL REGULATOR RUTR"/>
    <property type="match status" value="1"/>
</dbReference>
<sequence length="254" mass="28876">MTPCRWDDSPDLARLFCAFRRHRVTKGDRIVDDSSRKTSSKARRGRATEASDERIRERATRTILRAAAELFAEKGYDGVSMLQIAKASGLPRANVYYYFDAKEDIYRALISELIHGWELALRHFSPESDPKEAFSAYIRAKLDYGRHHPIQSRLFATEIMGGAKFLTRRDRDYMHALTKERILVLEQWMDEGRIRRVDARHLLMLLWGATQFLTLSEPVACDTLETGTLKPADFDAAAEAISAIVLGGVLPNSN</sequence>
<dbReference type="SUPFAM" id="SSF48498">
    <property type="entry name" value="Tetracyclin repressor-like, C-terminal domain"/>
    <property type="match status" value="1"/>
</dbReference>
<evidence type="ECO:0000313" key="5">
    <source>
        <dbReference type="EMBL" id="PJE31110.1"/>
    </source>
</evidence>
<evidence type="ECO:0000256" key="3">
    <source>
        <dbReference type="SAM" id="MobiDB-lite"/>
    </source>
</evidence>
<protein>
    <submittedName>
        <fullName evidence="5">TetR family transcriptional regulator</fullName>
    </submittedName>
</protein>
<gene>
    <name evidence="5" type="ORF">CVM39_04785</name>
</gene>